<dbReference type="EMBL" id="CP006763">
    <property type="protein sequence ID" value="AGY75926.1"/>
    <property type="molecule type" value="Genomic_DNA"/>
</dbReference>
<evidence type="ECO:0000256" key="4">
    <source>
        <dbReference type="PROSITE-ProRule" id="PRU00335"/>
    </source>
</evidence>
<dbReference type="PANTHER" id="PTHR47506">
    <property type="entry name" value="TRANSCRIPTIONAL REGULATORY PROTEIN"/>
    <property type="match status" value="1"/>
</dbReference>
<gene>
    <name evidence="6" type="ORF">CAETHG_1705</name>
</gene>
<sequence>MKSTKGEQAKKCLIEIASRLFVKNGYSNTGINEILQEANMSKGSFYFYFSSKKELGIEVAKYYGKTLLLNWLEPLSNNPWNIFVHKMVSDIKSSVSSGNYFGCPIAVLGLEIAFIDDNLSEVYATAITKLINIFSKSLQVSGLAKDKADMIAKKAFALYEGHILYYRICKDEGAFDCVLNDLLSLV</sequence>
<dbReference type="SUPFAM" id="SSF48498">
    <property type="entry name" value="Tetracyclin repressor-like, C-terminal domain"/>
    <property type="match status" value="1"/>
</dbReference>
<protein>
    <submittedName>
        <fullName evidence="6">TetR/AcrR family transcriptional regulator</fullName>
    </submittedName>
</protein>
<dbReference type="RefSeq" id="WP_023162426.1">
    <property type="nucleotide sequence ID" value="NC_022592.1"/>
</dbReference>
<dbReference type="InterPro" id="IPR036271">
    <property type="entry name" value="Tet_transcr_reg_TetR-rel_C_sf"/>
</dbReference>
<dbReference type="SUPFAM" id="SSF46689">
    <property type="entry name" value="Homeodomain-like"/>
    <property type="match status" value="1"/>
</dbReference>
<keyword evidence="7" id="KW-1185">Reference proteome</keyword>
<evidence type="ECO:0000256" key="3">
    <source>
        <dbReference type="ARBA" id="ARBA00023163"/>
    </source>
</evidence>
<proteinExistence type="predicted"/>
<evidence type="ECO:0000256" key="1">
    <source>
        <dbReference type="ARBA" id="ARBA00023015"/>
    </source>
</evidence>
<keyword evidence="3" id="KW-0804">Transcription</keyword>
<evidence type="ECO:0000313" key="7">
    <source>
        <dbReference type="Proteomes" id="UP000017590"/>
    </source>
</evidence>
<dbReference type="Proteomes" id="UP000017590">
    <property type="component" value="Chromosome"/>
</dbReference>
<feature type="DNA-binding region" description="H-T-H motif" evidence="4">
    <location>
        <begin position="30"/>
        <end position="49"/>
    </location>
</feature>
<dbReference type="PROSITE" id="PS50977">
    <property type="entry name" value="HTH_TETR_2"/>
    <property type="match status" value="1"/>
</dbReference>
<reference evidence="7" key="1">
    <citation type="journal article" date="2014" name="Biotechnol. Biofuels">
        <title>Comparison of single-molecule sequencing and hybrid approaches for finishing the genome of Clostridium autoethanogenum and analysis of CRISPR systems in industrial relevant Clostridia.</title>
        <authorList>
            <person name="Brown S.D."/>
            <person name="Nagaraju S."/>
            <person name="Utturkar S."/>
            <person name="De Tissera S."/>
            <person name="Segovia S."/>
            <person name="Mitchell W."/>
            <person name="Land M.L."/>
            <person name="Dassanayake A."/>
            <person name="Kopke M."/>
        </authorList>
    </citation>
    <scope>NUCLEOTIDE SEQUENCE [LARGE SCALE GENOMIC DNA]</scope>
    <source>
        <strain evidence="7">DSM 10061</strain>
    </source>
</reference>
<dbReference type="InterPro" id="IPR054156">
    <property type="entry name" value="YxaF_TetR_C"/>
</dbReference>
<keyword evidence="1" id="KW-0805">Transcription regulation</keyword>
<keyword evidence="2 4" id="KW-0238">DNA-binding</keyword>
<feature type="domain" description="HTH tetR-type" evidence="5">
    <location>
        <begin position="7"/>
        <end position="67"/>
    </location>
</feature>
<accession>A0ABN4BJ00</accession>
<dbReference type="Gene3D" id="1.10.357.10">
    <property type="entry name" value="Tetracycline Repressor, domain 2"/>
    <property type="match status" value="1"/>
</dbReference>
<evidence type="ECO:0000256" key="2">
    <source>
        <dbReference type="ARBA" id="ARBA00023125"/>
    </source>
</evidence>
<dbReference type="Pfam" id="PF00440">
    <property type="entry name" value="TetR_N"/>
    <property type="match status" value="1"/>
</dbReference>
<organism evidence="6 7">
    <name type="scientific">Clostridium autoethanogenum DSM 10061</name>
    <dbReference type="NCBI Taxonomy" id="1341692"/>
    <lineage>
        <taxon>Bacteria</taxon>
        <taxon>Bacillati</taxon>
        <taxon>Bacillota</taxon>
        <taxon>Clostridia</taxon>
        <taxon>Eubacteriales</taxon>
        <taxon>Clostridiaceae</taxon>
        <taxon>Clostridium</taxon>
    </lineage>
</organism>
<dbReference type="InterPro" id="IPR001647">
    <property type="entry name" value="HTH_TetR"/>
</dbReference>
<evidence type="ECO:0000259" key="5">
    <source>
        <dbReference type="PROSITE" id="PS50977"/>
    </source>
</evidence>
<name>A0ABN4BJ00_9CLOT</name>
<dbReference type="PANTHER" id="PTHR47506:SF3">
    <property type="entry name" value="HTH-TYPE TRANSCRIPTIONAL REGULATOR LMRA"/>
    <property type="match status" value="1"/>
</dbReference>
<dbReference type="PRINTS" id="PR00455">
    <property type="entry name" value="HTHTETR"/>
</dbReference>
<evidence type="ECO:0000313" key="6">
    <source>
        <dbReference type="EMBL" id="AGY75926.1"/>
    </source>
</evidence>
<dbReference type="InterPro" id="IPR009057">
    <property type="entry name" value="Homeodomain-like_sf"/>
</dbReference>
<dbReference type="Pfam" id="PF21993">
    <property type="entry name" value="TetR_C_13_2"/>
    <property type="match status" value="1"/>
</dbReference>